<feature type="domain" description="FAD dependent oxidoreductase" evidence="1">
    <location>
        <begin position="284"/>
        <end position="665"/>
    </location>
</feature>
<dbReference type="InterPro" id="IPR036188">
    <property type="entry name" value="FAD/NAD-bd_sf"/>
</dbReference>
<sequence>MSSKTVVFDVVGTLVGYDHLFAAIDHQLGERLRAEGIKPSLLGYTWIEVAEREYTYLSMSGKYTVFADVFRALFYRMLWMAGISEPREFASEQDLAYIMEQYAGLTMRPGAAECVQKLRNAGFRVWCFTAGDIKRVGGYFARAGIEMPAEDLLSCDSAGVGKPDPAAYRPLLEKLVAENGGRVPWFAAGHMWDVSAARRAGFKGAYSAVWEKEPLTELFGDMDVIDETLPGMADKIIAHQAHHKRPANMSAPSLAPNSITSFWRTEPHYLDNHRSTESLPAECDIVIVGAGYAGASVAHHILEQTDSSTRPKIVILEGRQACSGATGRNGGHLKPDPYNRIASLATEYGVEAATEVAQFEARHVDAIQHLVEEEKIDCELTVTDAIDVQLNPSHAQSLKDGYDRLVASGCEPTKKTRYIGPAEAEKFSGMKVAAACFTYKAGHLWPYKLVMHLLERAVQRGVNLQTHTPVTSITESQSPSTHRYTVHTHRGTVAAKKVIVATNAYTSSILPQYKDRIVPVRGTCSRIIVPPPFNTPSQQLTKTYTIRHNSWNYDYLIPRPDGSIVVGGARPAFIDNPDNWYNVSDDSRVLDSAVRYFDNYMQKHFVGWEASHAYTDRVWTGIMGYSADGLPHVGIVPGKTDQWVIGGFTGHGMPQVFLAAEGLARMVLQGIKFKESGLPRLFETTQERLDSKVNHTMKTVYGERNISRL</sequence>
<reference evidence="3" key="1">
    <citation type="journal article" date="2017" name="Genome Biol.">
        <title>Comparative genomics reveals high biological diversity and specific adaptations in the industrially and medically important fungal genus Aspergillus.</title>
        <authorList>
            <person name="de Vries R.P."/>
            <person name="Riley R."/>
            <person name="Wiebenga A."/>
            <person name="Aguilar-Osorio G."/>
            <person name="Amillis S."/>
            <person name="Uchima C.A."/>
            <person name="Anderluh G."/>
            <person name="Asadollahi M."/>
            <person name="Askin M."/>
            <person name="Barry K."/>
            <person name="Battaglia E."/>
            <person name="Bayram O."/>
            <person name="Benocci T."/>
            <person name="Braus-Stromeyer S.A."/>
            <person name="Caldana C."/>
            <person name="Canovas D."/>
            <person name="Cerqueira G.C."/>
            <person name="Chen F."/>
            <person name="Chen W."/>
            <person name="Choi C."/>
            <person name="Clum A."/>
            <person name="Dos Santos R.A."/>
            <person name="Damasio A.R."/>
            <person name="Diallinas G."/>
            <person name="Emri T."/>
            <person name="Fekete E."/>
            <person name="Flipphi M."/>
            <person name="Freyberg S."/>
            <person name="Gallo A."/>
            <person name="Gournas C."/>
            <person name="Habgood R."/>
            <person name="Hainaut M."/>
            <person name="Harispe M.L."/>
            <person name="Henrissat B."/>
            <person name="Hilden K.S."/>
            <person name="Hope R."/>
            <person name="Hossain A."/>
            <person name="Karabika E."/>
            <person name="Karaffa L."/>
            <person name="Karanyi Z."/>
            <person name="Krasevec N."/>
            <person name="Kuo A."/>
            <person name="Kusch H."/>
            <person name="LaButti K."/>
            <person name="Lagendijk E.L."/>
            <person name="Lapidus A."/>
            <person name="Levasseur A."/>
            <person name="Lindquist E."/>
            <person name="Lipzen A."/>
            <person name="Logrieco A.F."/>
            <person name="MacCabe A."/>
            <person name="Maekelae M.R."/>
            <person name="Malavazi I."/>
            <person name="Melin P."/>
            <person name="Meyer V."/>
            <person name="Mielnichuk N."/>
            <person name="Miskei M."/>
            <person name="Molnar A.P."/>
            <person name="Mule G."/>
            <person name="Ngan C.Y."/>
            <person name="Orejas M."/>
            <person name="Orosz E."/>
            <person name="Ouedraogo J.P."/>
            <person name="Overkamp K.M."/>
            <person name="Park H.-S."/>
            <person name="Perrone G."/>
            <person name="Piumi F."/>
            <person name="Punt P.J."/>
            <person name="Ram A.F."/>
            <person name="Ramon A."/>
            <person name="Rauscher S."/>
            <person name="Record E."/>
            <person name="Riano-Pachon D.M."/>
            <person name="Robert V."/>
            <person name="Roehrig J."/>
            <person name="Ruller R."/>
            <person name="Salamov A."/>
            <person name="Salih N.S."/>
            <person name="Samson R.A."/>
            <person name="Sandor E."/>
            <person name="Sanguinetti M."/>
            <person name="Schuetze T."/>
            <person name="Sepcic K."/>
            <person name="Shelest E."/>
            <person name="Sherlock G."/>
            <person name="Sophianopoulou V."/>
            <person name="Squina F.M."/>
            <person name="Sun H."/>
            <person name="Susca A."/>
            <person name="Todd R.B."/>
            <person name="Tsang A."/>
            <person name="Unkles S.E."/>
            <person name="van de Wiele N."/>
            <person name="van Rossen-Uffink D."/>
            <person name="Oliveira J.V."/>
            <person name="Vesth T.C."/>
            <person name="Visser J."/>
            <person name="Yu J.-H."/>
            <person name="Zhou M."/>
            <person name="Andersen M.R."/>
            <person name="Archer D.B."/>
            <person name="Baker S.E."/>
            <person name="Benoit I."/>
            <person name="Brakhage A.A."/>
            <person name="Braus G.H."/>
            <person name="Fischer R."/>
            <person name="Frisvad J.C."/>
            <person name="Goldman G.H."/>
            <person name="Houbraken J."/>
            <person name="Oakley B."/>
            <person name="Pocsi I."/>
            <person name="Scazzocchio C."/>
            <person name="Seiboth B."/>
            <person name="vanKuyk P.A."/>
            <person name="Wortman J."/>
            <person name="Dyer P.S."/>
            <person name="Grigoriev I.V."/>
        </authorList>
    </citation>
    <scope>NUCLEOTIDE SEQUENCE [LARGE SCALE GENOMIC DNA]</scope>
    <source>
        <strain evidence="3">CBS 583.65</strain>
    </source>
</reference>
<dbReference type="Pfam" id="PF01266">
    <property type="entry name" value="DAO"/>
    <property type="match status" value="1"/>
</dbReference>
<evidence type="ECO:0000313" key="2">
    <source>
        <dbReference type="EMBL" id="OJJ07686.1"/>
    </source>
</evidence>
<dbReference type="Gene3D" id="3.40.50.1000">
    <property type="entry name" value="HAD superfamily/HAD-like"/>
    <property type="match status" value="1"/>
</dbReference>
<proteinExistence type="predicted"/>
<dbReference type="GO" id="GO:0005737">
    <property type="term" value="C:cytoplasm"/>
    <property type="evidence" value="ECO:0007669"/>
    <property type="project" value="TreeGrafter"/>
</dbReference>
<evidence type="ECO:0000259" key="1">
    <source>
        <dbReference type="Pfam" id="PF01266"/>
    </source>
</evidence>
<dbReference type="EMBL" id="KV878137">
    <property type="protein sequence ID" value="OJJ07686.1"/>
    <property type="molecule type" value="Genomic_DNA"/>
</dbReference>
<dbReference type="InterPro" id="IPR023198">
    <property type="entry name" value="PGP-like_dom2"/>
</dbReference>
<dbReference type="OrthoDB" id="429143at2759"/>
<dbReference type="SUPFAM" id="SSF51905">
    <property type="entry name" value="FAD/NAD(P)-binding domain"/>
    <property type="match status" value="1"/>
</dbReference>
<dbReference type="Proteomes" id="UP000184073">
    <property type="component" value="Unassembled WGS sequence"/>
</dbReference>
<dbReference type="PANTHER" id="PTHR13847:SF279">
    <property type="entry name" value="FAD DEPENDENT OXIDOREDUCTASE DOMAIN-CONTAINING PROTEIN-RELATED"/>
    <property type="match status" value="1"/>
</dbReference>
<dbReference type="VEuPathDB" id="FungiDB:ASPVEDRAFT_56987"/>
<protein>
    <recommendedName>
        <fullName evidence="1">FAD dependent oxidoreductase domain-containing protein</fullName>
    </recommendedName>
</protein>
<dbReference type="RefSeq" id="XP_040673448.1">
    <property type="nucleotide sequence ID" value="XM_040815278.1"/>
</dbReference>
<dbReference type="InterPro" id="IPR023214">
    <property type="entry name" value="HAD_sf"/>
</dbReference>
<organism evidence="2 3">
    <name type="scientific">Aspergillus versicolor CBS 583.65</name>
    <dbReference type="NCBI Taxonomy" id="1036611"/>
    <lineage>
        <taxon>Eukaryota</taxon>
        <taxon>Fungi</taxon>
        <taxon>Dikarya</taxon>
        <taxon>Ascomycota</taxon>
        <taxon>Pezizomycotina</taxon>
        <taxon>Eurotiomycetes</taxon>
        <taxon>Eurotiomycetidae</taxon>
        <taxon>Eurotiales</taxon>
        <taxon>Aspergillaceae</taxon>
        <taxon>Aspergillus</taxon>
        <taxon>Aspergillus subgen. Nidulantes</taxon>
    </lineage>
</organism>
<dbReference type="GeneID" id="63730789"/>
<gene>
    <name evidence="2" type="ORF">ASPVEDRAFT_56987</name>
</gene>
<dbReference type="Gene3D" id="1.10.150.240">
    <property type="entry name" value="Putative phosphatase, domain 2"/>
    <property type="match status" value="1"/>
</dbReference>
<accession>A0A1L9Q1U6</accession>
<keyword evidence="3" id="KW-1185">Reference proteome</keyword>
<dbReference type="AlphaFoldDB" id="A0A1L9Q1U6"/>
<dbReference type="Pfam" id="PF00702">
    <property type="entry name" value="Hydrolase"/>
    <property type="match status" value="1"/>
</dbReference>
<dbReference type="InterPro" id="IPR036412">
    <property type="entry name" value="HAD-like_sf"/>
</dbReference>
<dbReference type="Gene3D" id="3.30.9.10">
    <property type="entry name" value="D-Amino Acid Oxidase, subunit A, domain 2"/>
    <property type="match status" value="1"/>
</dbReference>
<dbReference type="SUPFAM" id="SSF56784">
    <property type="entry name" value="HAD-like"/>
    <property type="match status" value="1"/>
</dbReference>
<dbReference type="PANTHER" id="PTHR13847">
    <property type="entry name" value="SARCOSINE DEHYDROGENASE-RELATED"/>
    <property type="match status" value="1"/>
</dbReference>
<name>A0A1L9Q1U6_ASPVE</name>
<dbReference type="Gene3D" id="3.50.50.60">
    <property type="entry name" value="FAD/NAD(P)-binding domain"/>
    <property type="match status" value="1"/>
</dbReference>
<evidence type="ECO:0000313" key="3">
    <source>
        <dbReference type="Proteomes" id="UP000184073"/>
    </source>
</evidence>
<dbReference type="InterPro" id="IPR006076">
    <property type="entry name" value="FAD-dep_OxRdtase"/>
</dbReference>
<dbReference type="STRING" id="1036611.A0A1L9Q1U6"/>